<evidence type="ECO:0008006" key="5">
    <source>
        <dbReference type="Google" id="ProtNLM"/>
    </source>
</evidence>
<proteinExistence type="predicted"/>
<gene>
    <name evidence="3" type="ORF">KFL_000660160</name>
</gene>
<dbReference type="SUPFAM" id="SSF54695">
    <property type="entry name" value="POZ domain"/>
    <property type="match status" value="1"/>
</dbReference>
<dbReference type="EMBL" id="DF237015">
    <property type="protein sequence ID" value="GAQ80921.1"/>
    <property type="molecule type" value="Genomic_DNA"/>
</dbReference>
<dbReference type="AlphaFoldDB" id="A0A1Y1HVB5"/>
<protein>
    <recommendedName>
        <fullName evidence="5">Potassium channel tetramerisation-type BTB domain-containing protein</fullName>
    </recommendedName>
</protein>
<dbReference type="InterPro" id="IPR011333">
    <property type="entry name" value="SKP1/BTB/POZ_sf"/>
</dbReference>
<feature type="coiled-coil region" evidence="2">
    <location>
        <begin position="79"/>
        <end position="109"/>
    </location>
</feature>
<organism evidence="3 4">
    <name type="scientific">Klebsormidium nitens</name>
    <name type="common">Green alga</name>
    <name type="synonym">Ulothrix nitens</name>
    <dbReference type="NCBI Taxonomy" id="105231"/>
    <lineage>
        <taxon>Eukaryota</taxon>
        <taxon>Viridiplantae</taxon>
        <taxon>Streptophyta</taxon>
        <taxon>Klebsormidiophyceae</taxon>
        <taxon>Klebsormidiales</taxon>
        <taxon>Klebsormidiaceae</taxon>
        <taxon>Klebsormidium</taxon>
    </lineage>
</organism>
<feature type="coiled-coil region" evidence="2">
    <location>
        <begin position="16"/>
        <end position="50"/>
    </location>
</feature>
<evidence type="ECO:0000256" key="2">
    <source>
        <dbReference type="SAM" id="Coils"/>
    </source>
</evidence>
<evidence type="ECO:0000313" key="3">
    <source>
        <dbReference type="EMBL" id="GAQ80921.1"/>
    </source>
</evidence>
<dbReference type="Gene3D" id="3.30.710.10">
    <property type="entry name" value="Potassium Channel Kv1.1, Chain A"/>
    <property type="match status" value="1"/>
</dbReference>
<keyword evidence="2" id="KW-0175">Coiled coil</keyword>
<evidence type="ECO:0000256" key="1">
    <source>
        <dbReference type="ARBA" id="ARBA00004906"/>
    </source>
</evidence>
<reference evidence="3 4" key="1">
    <citation type="journal article" date="2014" name="Nat. Commun.">
        <title>Klebsormidium flaccidum genome reveals primary factors for plant terrestrial adaptation.</title>
        <authorList>
            <person name="Hori K."/>
            <person name="Maruyama F."/>
            <person name="Fujisawa T."/>
            <person name="Togashi T."/>
            <person name="Yamamoto N."/>
            <person name="Seo M."/>
            <person name="Sato S."/>
            <person name="Yamada T."/>
            <person name="Mori H."/>
            <person name="Tajima N."/>
            <person name="Moriyama T."/>
            <person name="Ikeuchi M."/>
            <person name="Watanabe M."/>
            <person name="Wada H."/>
            <person name="Kobayashi K."/>
            <person name="Saito M."/>
            <person name="Masuda T."/>
            <person name="Sasaki-Sekimoto Y."/>
            <person name="Mashiguchi K."/>
            <person name="Awai K."/>
            <person name="Shimojima M."/>
            <person name="Masuda S."/>
            <person name="Iwai M."/>
            <person name="Nobusawa T."/>
            <person name="Narise T."/>
            <person name="Kondo S."/>
            <person name="Saito H."/>
            <person name="Sato R."/>
            <person name="Murakawa M."/>
            <person name="Ihara Y."/>
            <person name="Oshima-Yamada Y."/>
            <person name="Ohtaka K."/>
            <person name="Satoh M."/>
            <person name="Sonobe K."/>
            <person name="Ishii M."/>
            <person name="Ohtani R."/>
            <person name="Kanamori-Sato M."/>
            <person name="Honoki R."/>
            <person name="Miyazaki D."/>
            <person name="Mochizuki H."/>
            <person name="Umetsu J."/>
            <person name="Higashi K."/>
            <person name="Shibata D."/>
            <person name="Kamiya Y."/>
            <person name="Sato N."/>
            <person name="Nakamura Y."/>
            <person name="Tabata S."/>
            <person name="Ida S."/>
            <person name="Kurokawa K."/>
            <person name="Ohta H."/>
        </authorList>
    </citation>
    <scope>NUCLEOTIDE SEQUENCE [LARGE SCALE GENOMIC DNA]</scope>
    <source>
        <strain evidence="3 4">NIES-2285</strain>
    </source>
</reference>
<dbReference type="Proteomes" id="UP000054558">
    <property type="component" value="Unassembled WGS sequence"/>
</dbReference>
<dbReference type="OrthoDB" id="2414723at2759"/>
<sequence>MQTDLDRIQAEGPAKISRLQTELAALQKCLDAANEEKKRREGELKSKRAALRNVVAQRDGLRAGTSKLQERVAAEKRKRADISKEVSLLQSELERARKAVRDLENATAARARESDRFYYVLAFNGQVGSIPRSVLASAPESVLYKMYCGAWDYARDEDGRAIVTCHPDRWAAILEHLATGAVPLQRDSQLLEQARFWNLRRLVARLEALTPGVTVRNDRDEMGFKARLTFVDVTSEYDKYGAELSLTYATPGKRWWKVKVDKDGVFQYPLWTPDTKLRKVTVRSKFGLLLHGRRLFADWETQEFSEGKVEKGWGHRWSDLGYSIHQLDPKAGPGGITTPFPACNPP</sequence>
<dbReference type="Gene3D" id="1.10.287.1490">
    <property type="match status" value="1"/>
</dbReference>
<keyword evidence="4" id="KW-1185">Reference proteome</keyword>
<comment type="pathway">
    <text evidence="1">Protein modification; protein ubiquitination.</text>
</comment>
<name>A0A1Y1HVB5_KLENI</name>
<accession>A0A1Y1HVB5</accession>
<evidence type="ECO:0000313" key="4">
    <source>
        <dbReference type="Proteomes" id="UP000054558"/>
    </source>
</evidence>